<accession>A0A6M3IZA8</accession>
<evidence type="ECO:0000313" key="1">
    <source>
        <dbReference type="EMBL" id="QJA62357.1"/>
    </source>
</evidence>
<proteinExistence type="predicted"/>
<evidence type="ECO:0008006" key="2">
    <source>
        <dbReference type="Google" id="ProtNLM"/>
    </source>
</evidence>
<sequence length="191" mass="20947">MDKGKLAGIIREHKKWAMGEGGSRADLSGAYLSGAYLSGADLRGAYLSRADLSGTILENINWLAYIGIVPNKSGVAYAYKVTKSDGEGIHYSGINYTSKQAFEVEKVDPDVNTQCSYGINLATFSWCLNSFTDKSYRLFMFKFNVKDAVCPVGSDGKFRVKKCAKVGECNWQGNLVSKEVNHVQEKSTAIQ</sequence>
<dbReference type="EMBL" id="MT141469">
    <property type="protein sequence ID" value="QJA62357.1"/>
    <property type="molecule type" value="Genomic_DNA"/>
</dbReference>
<gene>
    <name evidence="1" type="ORF">MM415B00794_0013</name>
</gene>
<dbReference type="AlphaFoldDB" id="A0A6M3IZA8"/>
<protein>
    <recommendedName>
        <fullName evidence="2">Pentapeptide repeat-containing protein</fullName>
    </recommendedName>
</protein>
<dbReference type="Pfam" id="PF00805">
    <property type="entry name" value="Pentapeptide"/>
    <property type="match status" value="1"/>
</dbReference>
<reference evidence="1" key="1">
    <citation type="submission" date="2020-03" db="EMBL/GenBank/DDBJ databases">
        <title>The deep terrestrial virosphere.</title>
        <authorList>
            <person name="Holmfeldt K."/>
            <person name="Nilsson E."/>
            <person name="Simone D."/>
            <person name="Lopez-Fernandez M."/>
            <person name="Wu X."/>
            <person name="de Brujin I."/>
            <person name="Lundin D."/>
            <person name="Andersson A."/>
            <person name="Bertilsson S."/>
            <person name="Dopson M."/>
        </authorList>
    </citation>
    <scope>NUCLEOTIDE SEQUENCE</scope>
    <source>
        <strain evidence="1">MM415B00794</strain>
    </source>
</reference>
<organism evidence="1">
    <name type="scientific">viral metagenome</name>
    <dbReference type="NCBI Taxonomy" id="1070528"/>
    <lineage>
        <taxon>unclassified sequences</taxon>
        <taxon>metagenomes</taxon>
        <taxon>organismal metagenomes</taxon>
    </lineage>
</organism>
<dbReference type="Gene3D" id="2.160.20.80">
    <property type="entry name" value="E3 ubiquitin-protein ligase SopA"/>
    <property type="match status" value="1"/>
</dbReference>
<name>A0A6M3IZA8_9ZZZZ</name>
<dbReference type="InterPro" id="IPR001646">
    <property type="entry name" value="5peptide_repeat"/>
</dbReference>
<dbReference type="SUPFAM" id="SSF141571">
    <property type="entry name" value="Pentapeptide repeat-like"/>
    <property type="match status" value="1"/>
</dbReference>